<dbReference type="Proteomes" id="UP000666915">
    <property type="component" value="Unassembled WGS sequence"/>
</dbReference>
<name>A0ABS3QU19_9ACTN</name>
<organism evidence="1 2">
    <name type="scientific">Actinomadura nitritigenes</name>
    <dbReference type="NCBI Taxonomy" id="134602"/>
    <lineage>
        <taxon>Bacteria</taxon>
        <taxon>Bacillati</taxon>
        <taxon>Actinomycetota</taxon>
        <taxon>Actinomycetes</taxon>
        <taxon>Streptosporangiales</taxon>
        <taxon>Thermomonosporaceae</taxon>
        <taxon>Actinomadura</taxon>
    </lineage>
</organism>
<evidence type="ECO:0000313" key="2">
    <source>
        <dbReference type="Proteomes" id="UP000666915"/>
    </source>
</evidence>
<comment type="caution">
    <text evidence="1">The sequence shown here is derived from an EMBL/GenBank/DDBJ whole genome shotgun (WGS) entry which is preliminary data.</text>
</comment>
<accession>A0ABS3QU19</accession>
<feature type="non-terminal residue" evidence="1">
    <location>
        <position position="1"/>
    </location>
</feature>
<proteinExistence type="predicted"/>
<evidence type="ECO:0000313" key="1">
    <source>
        <dbReference type="EMBL" id="MBO2437478.1"/>
    </source>
</evidence>
<dbReference type="RefSeq" id="WP_208265820.1">
    <property type="nucleotide sequence ID" value="NZ_JAGEOK010000005.1"/>
</dbReference>
<gene>
    <name evidence="1" type="ORF">J4557_08110</name>
</gene>
<dbReference type="EMBL" id="JAGEOK010000005">
    <property type="protein sequence ID" value="MBO2437478.1"/>
    <property type="molecule type" value="Genomic_DNA"/>
</dbReference>
<evidence type="ECO:0008006" key="3">
    <source>
        <dbReference type="Google" id="ProtNLM"/>
    </source>
</evidence>
<sequence length="59" mass="6623">AIVRLASDEALRARMTARARAVQPPVTWPGVLRRTEDLYGLAIERLDRAPDGRPERRVG</sequence>
<protein>
    <recommendedName>
        <fullName evidence="3">Glycosyltransferase family 4 protein</fullName>
    </recommendedName>
</protein>
<reference evidence="1 2" key="1">
    <citation type="submission" date="2021-03" db="EMBL/GenBank/DDBJ databases">
        <authorList>
            <person name="Kanchanasin P."/>
            <person name="Saeng-In P."/>
            <person name="Phongsopitanun W."/>
            <person name="Yuki M."/>
            <person name="Kudo T."/>
            <person name="Ohkuma M."/>
            <person name="Tanasupawat S."/>
        </authorList>
    </citation>
    <scope>NUCLEOTIDE SEQUENCE [LARGE SCALE GENOMIC DNA]</scope>
    <source>
        <strain evidence="1 2">L46</strain>
    </source>
</reference>
<keyword evidence="2" id="KW-1185">Reference proteome</keyword>